<name>A0A420FZC0_9BURK</name>
<keyword evidence="2" id="KW-0732">Signal</keyword>
<organism evidence="3 4">
    <name type="scientific">Paraburkholderia fungorum</name>
    <dbReference type="NCBI Taxonomy" id="134537"/>
    <lineage>
        <taxon>Bacteria</taxon>
        <taxon>Pseudomonadati</taxon>
        <taxon>Pseudomonadota</taxon>
        <taxon>Betaproteobacteria</taxon>
        <taxon>Burkholderiales</taxon>
        <taxon>Burkholderiaceae</taxon>
        <taxon>Paraburkholderia</taxon>
    </lineage>
</organism>
<protein>
    <submittedName>
        <fullName evidence="3">Uncharacterized protein</fullName>
    </submittedName>
</protein>
<dbReference type="EMBL" id="MCAS01000034">
    <property type="protein sequence ID" value="RKF38299.1"/>
    <property type="molecule type" value="Genomic_DNA"/>
</dbReference>
<feature type="chain" id="PRO_5019423744" evidence="2">
    <location>
        <begin position="31"/>
        <end position="68"/>
    </location>
</feature>
<sequence>MNRYQSRVDRSALIKCCGAAALALLLGACGGGTSDGPKSNASAPPAASQPDTGASTPAVAKSTLHCAP</sequence>
<reference evidence="3 4" key="1">
    <citation type="submission" date="2016-07" db="EMBL/GenBank/DDBJ databases">
        <title>Genome analysis of Burkholderia fungorum ES3-20.</title>
        <authorList>
            <person name="Xu D."/>
            <person name="Yao R."/>
            <person name="Zheng S."/>
        </authorList>
    </citation>
    <scope>NUCLEOTIDE SEQUENCE [LARGE SCALE GENOMIC DNA]</scope>
    <source>
        <strain evidence="3 4">ES3-20</strain>
    </source>
</reference>
<evidence type="ECO:0000313" key="4">
    <source>
        <dbReference type="Proteomes" id="UP000283709"/>
    </source>
</evidence>
<proteinExistence type="predicted"/>
<dbReference type="RefSeq" id="WP_120347306.1">
    <property type="nucleotide sequence ID" value="NZ_MCAS01000034.1"/>
</dbReference>
<evidence type="ECO:0000256" key="2">
    <source>
        <dbReference type="SAM" id="SignalP"/>
    </source>
</evidence>
<feature type="signal peptide" evidence="2">
    <location>
        <begin position="1"/>
        <end position="30"/>
    </location>
</feature>
<accession>A0A420FZC0</accession>
<evidence type="ECO:0000313" key="3">
    <source>
        <dbReference type="EMBL" id="RKF38299.1"/>
    </source>
</evidence>
<dbReference type="AlphaFoldDB" id="A0A420FZC0"/>
<gene>
    <name evidence="3" type="ORF">BCY88_07565</name>
</gene>
<dbReference type="PROSITE" id="PS51257">
    <property type="entry name" value="PROKAR_LIPOPROTEIN"/>
    <property type="match status" value="1"/>
</dbReference>
<feature type="compositionally biased region" description="Low complexity" evidence="1">
    <location>
        <begin position="37"/>
        <end position="50"/>
    </location>
</feature>
<comment type="caution">
    <text evidence="3">The sequence shown here is derived from an EMBL/GenBank/DDBJ whole genome shotgun (WGS) entry which is preliminary data.</text>
</comment>
<evidence type="ECO:0000256" key="1">
    <source>
        <dbReference type="SAM" id="MobiDB-lite"/>
    </source>
</evidence>
<dbReference type="Proteomes" id="UP000283709">
    <property type="component" value="Unassembled WGS sequence"/>
</dbReference>
<feature type="region of interest" description="Disordered" evidence="1">
    <location>
        <begin position="33"/>
        <end position="68"/>
    </location>
</feature>